<reference evidence="7 8" key="1">
    <citation type="submission" date="2021-03" db="EMBL/GenBank/DDBJ databases">
        <title>Sequencing the genomes of 1000 actinobacteria strains.</title>
        <authorList>
            <person name="Klenk H.-P."/>
        </authorList>
    </citation>
    <scope>NUCLEOTIDE SEQUENCE [LARGE SCALE GENOMIC DNA]</scope>
    <source>
        <strain evidence="7 8">DSM 44580</strain>
    </source>
</reference>
<keyword evidence="2" id="KW-0805">Transcription regulation</keyword>
<dbReference type="InterPro" id="IPR009057">
    <property type="entry name" value="Homeodomain-like_sf"/>
</dbReference>
<dbReference type="SUPFAM" id="SSF46689">
    <property type="entry name" value="Homeodomain-like"/>
    <property type="match status" value="1"/>
</dbReference>
<dbReference type="Pfam" id="PF00440">
    <property type="entry name" value="TetR_N"/>
    <property type="match status" value="1"/>
</dbReference>
<protein>
    <submittedName>
        <fullName evidence="7">AcrR family transcriptional regulator</fullName>
    </submittedName>
</protein>
<dbReference type="InterPro" id="IPR050109">
    <property type="entry name" value="HTH-type_TetR-like_transc_reg"/>
</dbReference>
<keyword evidence="1" id="KW-0678">Repressor</keyword>
<evidence type="ECO:0000256" key="4">
    <source>
        <dbReference type="ARBA" id="ARBA00023163"/>
    </source>
</evidence>
<evidence type="ECO:0000256" key="2">
    <source>
        <dbReference type="ARBA" id="ARBA00023015"/>
    </source>
</evidence>
<evidence type="ECO:0000313" key="8">
    <source>
        <dbReference type="Proteomes" id="UP001519363"/>
    </source>
</evidence>
<keyword evidence="4" id="KW-0804">Transcription</keyword>
<name>A0ABS5ACU9_9PSEU</name>
<keyword evidence="8" id="KW-1185">Reference proteome</keyword>
<proteinExistence type="predicted"/>
<evidence type="ECO:0000256" key="5">
    <source>
        <dbReference type="PROSITE-ProRule" id="PRU00335"/>
    </source>
</evidence>
<dbReference type="PANTHER" id="PTHR30055">
    <property type="entry name" value="HTH-TYPE TRANSCRIPTIONAL REGULATOR RUTR"/>
    <property type="match status" value="1"/>
</dbReference>
<dbReference type="InterPro" id="IPR039538">
    <property type="entry name" value="BetI_C"/>
</dbReference>
<feature type="domain" description="HTH tetR-type" evidence="6">
    <location>
        <begin position="8"/>
        <end position="68"/>
    </location>
</feature>
<accession>A0ABS5ACU9</accession>
<evidence type="ECO:0000256" key="1">
    <source>
        <dbReference type="ARBA" id="ARBA00022491"/>
    </source>
</evidence>
<dbReference type="Proteomes" id="UP001519363">
    <property type="component" value="Unassembled WGS sequence"/>
</dbReference>
<evidence type="ECO:0000313" key="7">
    <source>
        <dbReference type="EMBL" id="MBP2474092.1"/>
    </source>
</evidence>
<organism evidence="7 8">
    <name type="scientific">Crossiella equi</name>
    <dbReference type="NCBI Taxonomy" id="130796"/>
    <lineage>
        <taxon>Bacteria</taxon>
        <taxon>Bacillati</taxon>
        <taxon>Actinomycetota</taxon>
        <taxon>Actinomycetes</taxon>
        <taxon>Pseudonocardiales</taxon>
        <taxon>Pseudonocardiaceae</taxon>
        <taxon>Crossiella</taxon>
    </lineage>
</organism>
<dbReference type="RefSeq" id="WP_086787683.1">
    <property type="nucleotide sequence ID" value="NZ_JAGIOO010000001.1"/>
</dbReference>
<dbReference type="SUPFAM" id="SSF48498">
    <property type="entry name" value="Tetracyclin repressor-like, C-terminal domain"/>
    <property type="match status" value="1"/>
</dbReference>
<evidence type="ECO:0000256" key="3">
    <source>
        <dbReference type="ARBA" id="ARBA00023125"/>
    </source>
</evidence>
<feature type="DNA-binding region" description="H-T-H motif" evidence="5">
    <location>
        <begin position="31"/>
        <end position="50"/>
    </location>
</feature>
<dbReference type="PANTHER" id="PTHR30055:SF234">
    <property type="entry name" value="HTH-TYPE TRANSCRIPTIONAL REGULATOR BETI"/>
    <property type="match status" value="1"/>
</dbReference>
<comment type="caution">
    <text evidence="7">The sequence shown here is derived from an EMBL/GenBank/DDBJ whole genome shotgun (WGS) entry which is preliminary data.</text>
</comment>
<dbReference type="InterPro" id="IPR001647">
    <property type="entry name" value="HTH_TetR"/>
</dbReference>
<dbReference type="EMBL" id="JAGIOO010000001">
    <property type="protein sequence ID" value="MBP2474092.1"/>
    <property type="molecule type" value="Genomic_DNA"/>
</dbReference>
<evidence type="ECO:0000259" key="6">
    <source>
        <dbReference type="PROSITE" id="PS50977"/>
    </source>
</evidence>
<dbReference type="Gene3D" id="1.10.357.10">
    <property type="entry name" value="Tetracycline Repressor, domain 2"/>
    <property type="match status" value="1"/>
</dbReference>
<gene>
    <name evidence="7" type="ORF">JOF53_002964</name>
</gene>
<dbReference type="PROSITE" id="PS50977">
    <property type="entry name" value="HTH_TETR_2"/>
    <property type="match status" value="1"/>
</dbReference>
<sequence length="208" mass="23487">MPKLVDHEARRQELAQAVWRVVRRDGVERASVRAVAAESGWSAGSLRHYFPTQDALLHFAMDLAAEQFTARNRTPDEHGRPPESHTVPWRVRRLLSVMLPLDDDSRVTAEVWMAFIGRARVDPVLRAAGRKGDARIADWLLERLNQARDQGILRPDADPEREAIRLLALTDGLALHGLTNPETMSPALMTRLLDDHLEQLFPGQDLSE</sequence>
<dbReference type="InterPro" id="IPR036271">
    <property type="entry name" value="Tet_transcr_reg_TetR-rel_C_sf"/>
</dbReference>
<keyword evidence="3 5" id="KW-0238">DNA-binding</keyword>
<dbReference type="Pfam" id="PF13977">
    <property type="entry name" value="TetR_C_6"/>
    <property type="match status" value="1"/>
</dbReference>